<protein>
    <submittedName>
        <fullName evidence="1">Uncharacterized protein</fullName>
    </submittedName>
</protein>
<organism evidence="1 2">
    <name type="scientific">Propionibacterium cyclohexanicum</name>
    <dbReference type="NCBI Taxonomy" id="64702"/>
    <lineage>
        <taxon>Bacteria</taxon>
        <taxon>Bacillati</taxon>
        <taxon>Actinomycetota</taxon>
        <taxon>Actinomycetes</taxon>
        <taxon>Propionibacteriales</taxon>
        <taxon>Propionibacteriaceae</taxon>
        <taxon>Propionibacterium</taxon>
    </lineage>
</organism>
<accession>A0A1H9TWC5</accession>
<reference evidence="1 2" key="1">
    <citation type="submission" date="2016-10" db="EMBL/GenBank/DDBJ databases">
        <authorList>
            <person name="de Groot N.N."/>
        </authorList>
    </citation>
    <scope>NUCLEOTIDE SEQUENCE [LARGE SCALE GENOMIC DNA]</scope>
    <source>
        <strain evidence="1 2">DSM 16859</strain>
    </source>
</reference>
<dbReference type="RefSeq" id="WP_177170219.1">
    <property type="nucleotide sequence ID" value="NZ_FOGZ01000030.1"/>
</dbReference>
<keyword evidence="2" id="KW-1185">Reference proteome</keyword>
<dbReference type="STRING" id="64702.SAMN05443377_1305"/>
<gene>
    <name evidence="1" type="ORF">SAMN05443377_1305</name>
</gene>
<sequence>MSIKHFLLVYDHARGKLADVLPFGTDSTGALKKYEELEAENRDVPTMDIVLVGSDSLDTIKVTHRNYFDEGRTMADIKNFLKDEPRNLASRH</sequence>
<evidence type="ECO:0000313" key="2">
    <source>
        <dbReference type="Proteomes" id="UP000198815"/>
    </source>
</evidence>
<proteinExistence type="predicted"/>
<dbReference type="EMBL" id="FOGZ01000030">
    <property type="protein sequence ID" value="SES01352.1"/>
    <property type="molecule type" value="Genomic_DNA"/>
</dbReference>
<name>A0A1H9TWC5_9ACTN</name>
<dbReference type="AlphaFoldDB" id="A0A1H9TWC5"/>
<dbReference type="Proteomes" id="UP000198815">
    <property type="component" value="Unassembled WGS sequence"/>
</dbReference>
<evidence type="ECO:0000313" key="1">
    <source>
        <dbReference type="EMBL" id="SES01352.1"/>
    </source>
</evidence>